<proteinExistence type="predicted"/>
<dbReference type="STRING" id="177199.A0A420YNW3"/>
<accession>A0A420YNW3</accession>
<gene>
    <name evidence="3" type="ORF">DL546_009245</name>
</gene>
<evidence type="ECO:0000256" key="2">
    <source>
        <dbReference type="SAM" id="SignalP"/>
    </source>
</evidence>
<dbReference type="EMBL" id="QVQW01000001">
    <property type="protein sequence ID" value="RKU49558.1"/>
    <property type="molecule type" value="Genomic_DNA"/>
</dbReference>
<evidence type="ECO:0000313" key="3">
    <source>
        <dbReference type="EMBL" id="RKU49558.1"/>
    </source>
</evidence>
<dbReference type="InterPro" id="IPR024079">
    <property type="entry name" value="MetalloPept_cat_dom_sf"/>
</dbReference>
<protein>
    <recommendedName>
        <fullName evidence="5">Lysine-specific metallo-endopeptidase domain-containing protein</fullName>
    </recommendedName>
</protein>
<comment type="caution">
    <text evidence="3">The sequence shown here is derived from an EMBL/GenBank/DDBJ whole genome shotgun (WGS) entry which is preliminary data.</text>
</comment>
<organism evidence="3 4">
    <name type="scientific">Coniochaeta pulveracea</name>
    <dbReference type="NCBI Taxonomy" id="177199"/>
    <lineage>
        <taxon>Eukaryota</taxon>
        <taxon>Fungi</taxon>
        <taxon>Dikarya</taxon>
        <taxon>Ascomycota</taxon>
        <taxon>Pezizomycotina</taxon>
        <taxon>Sordariomycetes</taxon>
        <taxon>Sordariomycetidae</taxon>
        <taxon>Coniochaetales</taxon>
        <taxon>Coniochaetaceae</taxon>
        <taxon>Coniochaeta</taxon>
    </lineage>
</organism>
<evidence type="ECO:0000256" key="1">
    <source>
        <dbReference type="SAM" id="MobiDB-lite"/>
    </source>
</evidence>
<feature type="signal peptide" evidence="2">
    <location>
        <begin position="1"/>
        <end position="21"/>
    </location>
</feature>
<keyword evidence="2" id="KW-0732">Signal</keyword>
<dbReference type="Gene3D" id="3.40.390.10">
    <property type="entry name" value="Collagenase (Catalytic Domain)"/>
    <property type="match status" value="1"/>
</dbReference>
<keyword evidence="4" id="KW-1185">Reference proteome</keyword>
<feature type="region of interest" description="Disordered" evidence="1">
    <location>
        <begin position="19"/>
        <end position="53"/>
    </location>
</feature>
<feature type="chain" id="PRO_5019462309" description="Lysine-specific metallo-endopeptidase domain-containing protein" evidence="2">
    <location>
        <begin position="22"/>
        <end position="615"/>
    </location>
</feature>
<dbReference type="SUPFAM" id="SSF55486">
    <property type="entry name" value="Metalloproteases ('zincins'), catalytic domain"/>
    <property type="match status" value="1"/>
</dbReference>
<reference evidence="3 4" key="1">
    <citation type="submission" date="2018-08" db="EMBL/GenBank/DDBJ databases">
        <title>Draft genome of the lignicolous fungus Coniochaeta pulveracea.</title>
        <authorList>
            <person name="Borstlap C.J."/>
            <person name="De Witt R.N."/>
            <person name="Botha A."/>
            <person name="Volschenk H."/>
        </authorList>
    </citation>
    <scope>NUCLEOTIDE SEQUENCE [LARGE SCALE GENOMIC DNA]</scope>
    <source>
        <strain evidence="3 4">CAB683</strain>
    </source>
</reference>
<dbReference type="GO" id="GO:0008237">
    <property type="term" value="F:metallopeptidase activity"/>
    <property type="evidence" value="ECO:0007669"/>
    <property type="project" value="InterPro"/>
</dbReference>
<dbReference type="AlphaFoldDB" id="A0A420YNW3"/>
<name>A0A420YNW3_9PEZI</name>
<sequence>MLVRDVFLIYLLQSMMVPTKGKPHKPNIPRDDGFNIDDPTASDPRSPPTSFPPLPLRTGINPFAGKFVAIPESCAGSNMMRPSDQCLADLNKQPDGVVAFSGGSLKLDDKSCTQYQVNKMETAVWDATTLAKFASHTPTSAPDIAAWKTWIGPDFWTLQDRILGNIGNVPEFSQAKKFDIIMSCKDTSKDQICGSKRDNKSVGGYASTYKGWTGWYNYITLCPAWFQLEDLETKMLFVEDELQKGNPKYAQEAQWQKSQGQFFLHEMMHLDVIGNPHITDEVVNPQLSTAYAYGPRLVYRLAQFPLSQGGGATRASTNADSYAWLVNSLYFRRVTGYFPVPPKYHALDTIDSFDLDDEDIGQDVFPIHLGEIAPNMTDDDISKVIETELLGITSDEPVKPPVAPTAVPPPECAVHGMPFPQPPVEDYITAFCSNRDMFKKVIVPPISYGNGKTDDGRTKVVGVVGNYTIPDSQNKLWLGLLYTHQACMGTFQFAVGKNDQESIDHCKLRLGTILNGCQTDTTTAKLGGKLTDVCAQYYVTRAPPDERPFDNWFTVQDKGTFDCVPTDTSAIGGDSSPLKGTCTCSYSGFSDQSDIFKMPQSNNCADVKVEDLLHN</sequence>
<evidence type="ECO:0008006" key="5">
    <source>
        <dbReference type="Google" id="ProtNLM"/>
    </source>
</evidence>
<evidence type="ECO:0000313" key="4">
    <source>
        <dbReference type="Proteomes" id="UP000275385"/>
    </source>
</evidence>
<dbReference type="OrthoDB" id="1896086at2759"/>
<dbReference type="Proteomes" id="UP000275385">
    <property type="component" value="Unassembled WGS sequence"/>
</dbReference>